<dbReference type="Proteomes" id="UP000004994">
    <property type="component" value="Chromosome 10"/>
</dbReference>
<reference evidence="1" key="1">
    <citation type="journal article" date="2012" name="Nature">
        <title>The tomato genome sequence provides insights into fleshy fruit evolution.</title>
        <authorList>
            <consortium name="Tomato Genome Consortium"/>
        </authorList>
    </citation>
    <scope>NUCLEOTIDE SEQUENCE [LARGE SCALE GENOMIC DNA]</scope>
    <source>
        <strain evidence="1">cv. Heinz 1706</strain>
    </source>
</reference>
<dbReference type="Gramene" id="Solyc10g050514.1.1">
    <property type="protein sequence ID" value="Solyc10g050514.1.1"/>
    <property type="gene ID" value="Solyc10g050514.1"/>
</dbReference>
<evidence type="ECO:0000313" key="2">
    <source>
        <dbReference type="Proteomes" id="UP000004994"/>
    </source>
</evidence>
<organism evidence="1">
    <name type="scientific">Solanum lycopersicum</name>
    <name type="common">Tomato</name>
    <name type="synonym">Lycopersicon esculentum</name>
    <dbReference type="NCBI Taxonomy" id="4081"/>
    <lineage>
        <taxon>Eukaryota</taxon>
        <taxon>Viridiplantae</taxon>
        <taxon>Streptophyta</taxon>
        <taxon>Embryophyta</taxon>
        <taxon>Tracheophyta</taxon>
        <taxon>Spermatophyta</taxon>
        <taxon>Magnoliopsida</taxon>
        <taxon>eudicotyledons</taxon>
        <taxon>Gunneridae</taxon>
        <taxon>Pentapetalae</taxon>
        <taxon>asterids</taxon>
        <taxon>lamiids</taxon>
        <taxon>Solanales</taxon>
        <taxon>Solanaceae</taxon>
        <taxon>Solanoideae</taxon>
        <taxon>Solaneae</taxon>
        <taxon>Solanum</taxon>
        <taxon>Solanum subgen. Lycopersicon</taxon>
    </lineage>
</organism>
<dbReference type="AlphaFoldDB" id="A0A3Q7IG88"/>
<proteinExistence type="predicted"/>
<protein>
    <recommendedName>
        <fullName evidence="3">Reverse transcriptase Ty1/copia-type domain-containing protein</fullName>
    </recommendedName>
</protein>
<dbReference type="InParanoid" id="A0A3Q7IG88"/>
<evidence type="ECO:0000313" key="1">
    <source>
        <dbReference type="EnsemblPlants" id="Solyc10g050514.1.1"/>
    </source>
</evidence>
<evidence type="ECO:0008006" key="3">
    <source>
        <dbReference type="Google" id="ProtNLM"/>
    </source>
</evidence>
<accession>A0A3Q7IG88</accession>
<keyword evidence="2" id="KW-1185">Reference proteome</keyword>
<dbReference type="EnsemblPlants" id="Solyc10g050514.1.1">
    <property type="protein sequence ID" value="Solyc10g050514.1.1"/>
    <property type="gene ID" value="Solyc10g050514.1"/>
</dbReference>
<sequence length="244" mass="26959">MEVSTSGASTYGTYKGRRPMVQCDHCGCRGHTKDQCYKIVGYPTDFKSKRKSLSLGRFDNQVELSQSLESEAQSTKVQQTGALFTQDQYQQILQLLSKPGGETTSTPPARVASIDAVLEAVFPDVESLGEPSVTLISTTNSAVPALSIHTEPTPDVSTTIERARRSTRQSKPPIWLHDFVTTSKGNECAYPITNQLSYSQLSQAYSQFVGYDIVIVLMYVDDLIVTGSNLKLLCDTRQEIQKKF</sequence>
<dbReference type="PANTHER" id="PTHR34222">
    <property type="entry name" value="GAG_PRE-INTEGRS DOMAIN-CONTAINING PROTEIN"/>
    <property type="match status" value="1"/>
</dbReference>
<dbReference type="PANTHER" id="PTHR34222:SF77">
    <property type="entry name" value="CCHC-TYPE DOMAIN-CONTAINING PROTEIN"/>
    <property type="match status" value="1"/>
</dbReference>
<reference evidence="1" key="2">
    <citation type="submission" date="2019-01" db="UniProtKB">
        <authorList>
            <consortium name="EnsemblPlants"/>
        </authorList>
    </citation>
    <scope>IDENTIFICATION</scope>
    <source>
        <strain evidence="1">cv. Heinz 1706</strain>
    </source>
</reference>
<name>A0A3Q7IG88_SOLLC</name>